<dbReference type="CDD" id="cd07812">
    <property type="entry name" value="SRPBCC"/>
    <property type="match status" value="1"/>
</dbReference>
<dbReference type="AlphaFoldDB" id="A0A1Y2N4M8"/>
<dbReference type="SUPFAM" id="SSF55961">
    <property type="entry name" value="Bet v1-like"/>
    <property type="match status" value="1"/>
</dbReference>
<protein>
    <submittedName>
        <fullName evidence="2">Polyketide cyclase / dehydrase and lipid transport</fullName>
    </submittedName>
</protein>
<feature type="region of interest" description="Disordered" evidence="1">
    <location>
        <begin position="1"/>
        <end position="45"/>
    </location>
</feature>
<feature type="compositionally biased region" description="Basic and acidic residues" evidence="1">
    <location>
        <begin position="1"/>
        <end position="11"/>
    </location>
</feature>
<gene>
    <name evidence="2" type="ORF">BG845_01354</name>
</gene>
<dbReference type="EMBL" id="MIGB01000005">
    <property type="protein sequence ID" value="OSY42434.1"/>
    <property type="molecule type" value="Genomic_DNA"/>
</dbReference>
<dbReference type="Gene3D" id="3.30.530.20">
    <property type="match status" value="1"/>
</dbReference>
<organism evidence="2 3">
    <name type="scientific">Pseudonocardia autotrophica</name>
    <name type="common">Amycolata autotrophica</name>
    <name type="synonym">Nocardia autotrophica</name>
    <dbReference type="NCBI Taxonomy" id="2074"/>
    <lineage>
        <taxon>Bacteria</taxon>
        <taxon>Bacillati</taxon>
        <taxon>Actinomycetota</taxon>
        <taxon>Actinomycetes</taxon>
        <taxon>Pseudonocardiales</taxon>
        <taxon>Pseudonocardiaceae</taxon>
        <taxon>Pseudonocardia</taxon>
    </lineage>
</organism>
<evidence type="ECO:0000313" key="3">
    <source>
        <dbReference type="Proteomes" id="UP000194360"/>
    </source>
</evidence>
<dbReference type="InterPro" id="IPR019587">
    <property type="entry name" value="Polyketide_cyclase/dehydratase"/>
</dbReference>
<reference evidence="2 3" key="1">
    <citation type="submission" date="2016-09" db="EMBL/GenBank/DDBJ databases">
        <title>Pseudonocardia autotrophica DSM535, a candidate organism with high potential of specific P450 cytochromes.</title>
        <authorList>
            <person name="Grumaz C."/>
            <person name="Vainshtein Y."/>
            <person name="Kirstahler P."/>
            <person name="Sohn K."/>
        </authorList>
    </citation>
    <scope>NUCLEOTIDE SEQUENCE [LARGE SCALE GENOMIC DNA]</scope>
    <source>
        <strain evidence="2 3">DSM 535</strain>
    </source>
</reference>
<dbReference type="STRING" id="2074.BG845_01354"/>
<sequence length="203" mass="21549">MTGTDRNREQSMDGQGAVAGGGGEQSSGSAPSGPGEQPGGGEQSRAAELTVTVDVNVPVDLLWEVVSDLEGQSDWMLATTVEVVAGDGRSVGTELRAVTGYGPLGVADTMRVSEWTEPAPGERGVRRIVVTHTGRLIRGDGVFAVEELGPRRSRFLWTELLDLPLGVLGRAGWPVVRPALRAGVARSLRTMAERTEDRYRAGR</sequence>
<dbReference type="Proteomes" id="UP000194360">
    <property type="component" value="Unassembled WGS sequence"/>
</dbReference>
<proteinExistence type="predicted"/>
<feature type="compositionally biased region" description="Low complexity" evidence="1">
    <location>
        <begin position="26"/>
        <end position="35"/>
    </location>
</feature>
<dbReference type="Pfam" id="PF10604">
    <property type="entry name" value="Polyketide_cyc2"/>
    <property type="match status" value="1"/>
</dbReference>
<evidence type="ECO:0000256" key="1">
    <source>
        <dbReference type="SAM" id="MobiDB-lite"/>
    </source>
</evidence>
<keyword evidence="3" id="KW-1185">Reference proteome</keyword>
<name>A0A1Y2N4M8_PSEAH</name>
<comment type="caution">
    <text evidence="2">The sequence shown here is derived from an EMBL/GenBank/DDBJ whole genome shotgun (WGS) entry which is preliminary data.</text>
</comment>
<accession>A0A1Y2N4M8</accession>
<dbReference type="InterPro" id="IPR023393">
    <property type="entry name" value="START-like_dom_sf"/>
</dbReference>
<evidence type="ECO:0000313" key="2">
    <source>
        <dbReference type="EMBL" id="OSY42434.1"/>
    </source>
</evidence>
<dbReference type="RefSeq" id="WP_232021426.1">
    <property type="nucleotide sequence ID" value="NZ_AP018920.1"/>
</dbReference>